<keyword evidence="7" id="KW-0732">Signal</keyword>
<accession>A0ABT4RTI4</accession>
<feature type="active site" description="Charge relay system" evidence="5">
    <location>
        <position position="392"/>
    </location>
</feature>
<dbReference type="EMBL" id="JAPCID010000060">
    <property type="protein sequence ID" value="MDA0141576.1"/>
    <property type="molecule type" value="Genomic_DNA"/>
</dbReference>
<evidence type="ECO:0000256" key="6">
    <source>
        <dbReference type="RuleBase" id="RU003355"/>
    </source>
</evidence>
<dbReference type="Pfam" id="PF00082">
    <property type="entry name" value="Peptidase_S8"/>
    <property type="match status" value="1"/>
</dbReference>
<gene>
    <name evidence="9" type="ORF">OJ962_29050</name>
</gene>
<feature type="domain" description="Peptidase S8/S53" evidence="8">
    <location>
        <begin position="177"/>
        <end position="425"/>
    </location>
</feature>
<dbReference type="PROSITE" id="PS00138">
    <property type="entry name" value="SUBTILASE_SER"/>
    <property type="match status" value="1"/>
</dbReference>
<proteinExistence type="inferred from homology"/>
<evidence type="ECO:0000256" key="5">
    <source>
        <dbReference type="PROSITE-ProRule" id="PRU01240"/>
    </source>
</evidence>
<dbReference type="InterPro" id="IPR000209">
    <property type="entry name" value="Peptidase_S8/S53_dom"/>
</dbReference>
<dbReference type="InterPro" id="IPR050131">
    <property type="entry name" value="Peptidase_S8_subtilisin-like"/>
</dbReference>
<dbReference type="PROSITE" id="PS00136">
    <property type="entry name" value="SUBTILASE_ASP"/>
    <property type="match status" value="1"/>
</dbReference>
<evidence type="ECO:0000259" key="8">
    <source>
        <dbReference type="Pfam" id="PF00082"/>
    </source>
</evidence>
<dbReference type="SUPFAM" id="SSF52743">
    <property type="entry name" value="Subtilisin-like"/>
    <property type="match status" value="1"/>
</dbReference>
<feature type="active site" description="Charge relay system" evidence="5">
    <location>
        <position position="186"/>
    </location>
</feature>
<keyword evidence="2 5" id="KW-0645">Protease</keyword>
<dbReference type="InterPro" id="IPR023828">
    <property type="entry name" value="Peptidase_S8_Ser-AS"/>
</dbReference>
<evidence type="ECO:0000256" key="3">
    <source>
        <dbReference type="ARBA" id="ARBA00022801"/>
    </source>
</evidence>
<dbReference type="RefSeq" id="WP_202953518.1">
    <property type="nucleotide sequence ID" value="NZ_JAPCID010000060.1"/>
</dbReference>
<dbReference type="PRINTS" id="PR00723">
    <property type="entry name" value="SUBTILISIN"/>
</dbReference>
<organism evidence="9 10">
    <name type="scientific">Solirubrobacter deserti</name>
    <dbReference type="NCBI Taxonomy" id="2282478"/>
    <lineage>
        <taxon>Bacteria</taxon>
        <taxon>Bacillati</taxon>
        <taxon>Actinomycetota</taxon>
        <taxon>Thermoleophilia</taxon>
        <taxon>Solirubrobacterales</taxon>
        <taxon>Solirubrobacteraceae</taxon>
        <taxon>Solirubrobacter</taxon>
    </lineage>
</organism>
<feature type="signal peptide" evidence="7">
    <location>
        <begin position="1"/>
        <end position="29"/>
    </location>
</feature>
<dbReference type="Gene3D" id="3.40.50.200">
    <property type="entry name" value="Peptidase S8/S53 domain"/>
    <property type="match status" value="1"/>
</dbReference>
<name>A0ABT4RTI4_9ACTN</name>
<reference evidence="9" key="1">
    <citation type="submission" date="2022-10" db="EMBL/GenBank/DDBJ databases">
        <title>The WGS of Solirubrobacter sp. CPCC 204708.</title>
        <authorList>
            <person name="Jiang Z."/>
        </authorList>
    </citation>
    <scope>NUCLEOTIDE SEQUENCE</scope>
    <source>
        <strain evidence="9">CPCC 204708</strain>
    </source>
</reference>
<dbReference type="PANTHER" id="PTHR43806">
    <property type="entry name" value="PEPTIDASE S8"/>
    <property type="match status" value="1"/>
</dbReference>
<dbReference type="PANTHER" id="PTHR43806:SF11">
    <property type="entry name" value="CEREVISIN-RELATED"/>
    <property type="match status" value="1"/>
</dbReference>
<sequence length="443" mass="46623">MNLYRVSALVGWVVILAAACAALAANAFAASLPANWNPQQVAVNADDNNSFLLRPGQILVAPGDAIDVGRVLTGSGWKRTDTRAYGITLFQKAPEKPETAAREVLDTIAKVRTATAYRPQGPARVAPNHVFVGESITSTDAINFMGEPRIQGGPGSSVELASLPKELPSRGALPGDGKGAKIAVLDTGMFEHEWLRSVQRAPLSDDVWDVEGDGYGDNESGHGTFIAGLIRQVAPAASIYAVKVLDSHGVGDDLTVATAMSQLPADVNIVNLSLGGYTEGNQPPMAIATAMQAWQNKHRVVVAAAGNHADKRPFWPAAFGPVVSVGAIEDREGVFAPASFSNYGDWVDLVARGAGLQSTFARETTKVATGPTPSKSDPSITFEGWAEWDGTSFSTPIAAAMIARTMTRAGLLSAADASHKLHVSAPLSGLAPFPYARLLDEFR</sequence>
<keyword evidence="3 5" id="KW-0378">Hydrolase</keyword>
<dbReference type="InterPro" id="IPR036852">
    <property type="entry name" value="Peptidase_S8/S53_dom_sf"/>
</dbReference>
<comment type="caution">
    <text evidence="9">The sequence shown here is derived from an EMBL/GenBank/DDBJ whole genome shotgun (WGS) entry which is preliminary data.</text>
</comment>
<evidence type="ECO:0000256" key="2">
    <source>
        <dbReference type="ARBA" id="ARBA00022670"/>
    </source>
</evidence>
<keyword evidence="4 5" id="KW-0720">Serine protease</keyword>
<dbReference type="InterPro" id="IPR015500">
    <property type="entry name" value="Peptidase_S8_subtilisin-rel"/>
</dbReference>
<evidence type="ECO:0000313" key="9">
    <source>
        <dbReference type="EMBL" id="MDA0141576.1"/>
    </source>
</evidence>
<dbReference type="CDD" id="cd00306">
    <property type="entry name" value="Peptidases_S8_S53"/>
    <property type="match status" value="1"/>
</dbReference>
<dbReference type="Proteomes" id="UP001147700">
    <property type="component" value="Unassembled WGS sequence"/>
</dbReference>
<dbReference type="PROSITE" id="PS51892">
    <property type="entry name" value="SUBTILASE"/>
    <property type="match status" value="1"/>
</dbReference>
<dbReference type="InterPro" id="IPR023827">
    <property type="entry name" value="Peptidase_S8_Asp-AS"/>
</dbReference>
<evidence type="ECO:0000313" key="10">
    <source>
        <dbReference type="Proteomes" id="UP001147700"/>
    </source>
</evidence>
<evidence type="ECO:0000256" key="4">
    <source>
        <dbReference type="ARBA" id="ARBA00022825"/>
    </source>
</evidence>
<evidence type="ECO:0000256" key="1">
    <source>
        <dbReference type="ARBA" id="ARBA00011073"/>
    </source>
</evidence>
<evidence type="ECO:0000256" key="7">
    <source>
        <dbReference type="SAM" id="SignalP"/>
    </source>
</evidence>
<feature type="chain" id="PRO_5047057636" evidence="7">
    <location>
        <begin position="30"/>
        <end position="443"/>
    </location>
</feature>
<feature type="active site" description="Charge relay system" evidence="5">
    <location>
        <position position="222"/>
    </location>
</feature>
<dbReference type="PROSITE" id="PS51257">
    <property type="entry name" value="PROKAR_LIPOPROTEIN"/>
    <property type="match status" value="1"/>
</dbReference>
<keyword evidence="10" id="KW-1185">Reference proteome</keyword>
<protein>
    <submittedName>
        <fullName evidence="9">S8/S53 family peptidase</fullName>
    </submittedName>
</protein>
<comment type="similarity">
    <text evidence="1 5 6">Belongs to the peptidase S8 family.</text>
</comment>